<reference evidence="4 5" key="1">
    <citation type="submission" date="2024-01" db="EMBL/GenBank/DDBJ databases">
        <title>The complete chloroplast genome sequence of Lithospermum erythrorhizon: insights into the phylogenetic relationship among Boraginaceae species and the maternal lineages of purple gromwells.</title>
        <authorList>
            <person name="Okada T."/>
            <person name="Watanabe K."/>
        </authorList>
    </citation>
    <scope>NUCLEOTIDE SEQUENCE [LARGE SCALE GENOMIC DNA]</scope>
</reference>
<dbReference type="Gene3D" id="2.120.10.80">
    <property type="entry name" value="Kelch-type beta propeller"/>
    <property type="match status" value="1"/>
</dbReference>
<dbReference type="SUPFAM" id="SSF81383">
    <property type="entry name" value="F-box domain"/>
    <property type="match status" value="1"/>
</dbReference>
<accession>A0AAV3S0Z4</accession>
<dbReference type="Proteomes" id="UP001454036">
    <property type="component" value="Unassembled WGS sequence"/>
</dbReference>
<dbReference type="InterPro" id="IPR015915">
    <property type="entry name" value="Kelch-typ_b-propeller"/>
</dbReference>
<evidence type="ECO:0000256" key="2">
    <source>
        <dbReference type="ARBA" id="ARBA00022737"/>
    </source>
</evidence>
<keyword evidence="5" id="KW-1185">Reference proteome</keyword>
<keyword evidence="1" id="KW-0880">Kelch repeat</keyword>
<feature type="domain" description="F-box" evidence="3">
    <location>
        <begin position="80"/>
        <end position="118"/>
    </location>
</feature>
<dbReference type="AlphaFoldDB" id="A0AAV3S0Z4"/>
<dbReference type="SUPFAM" id="SSF117281">
    <property type="entry name" value="Kelch motif"/>
    <property type="match status" value="1"/>
</dbReference>
<dbReference type="InterPro" id="IPR036047">
    <property type="entry name" value="F-box-like_dom_sf"/>
</dbReference>
<keyword evidence="2" id="KW-0677">Repeat</keyword>
<dbReference type="CDD" id="cd22152">
    <property type="entry name" value="F-box_AtAFR-like"/>
    <property type="match status" value="1"/>
</dbReference>
<evidence type="ECO:0000313" key="4">
    <source>
        <dbReference type="EMBL" id="GAA0187013.1"/>
    </source>
</evidence>
<gene>
    <name evidence="4" type="ORF">LIER_34301</name>
</gene>
<proteinExistence type="predicted"/>
<name>A0AAV3S0Z4_LITER</name>
<dbReference type="Pfam" id="PF00646">
    <property type="entry name" value="F-box"/>
    <property type="match status" value="1"/>
</dbReference>
<dbReference type="EMBL" id="BAABME010014256">
    <property type="protein sequence ID" value="GAA0187013.1"/>
    <property type="molecule type" value="Genomic_DNA"/>
</dbReference>
<evidence type="ECO:0000259" key="3">
    <source>
        <dbReference type="Pfam" id="PF00646"/>
    </source>
</evidence>
<evidence type="ECO:0000313" key="5">
    <source>
        <dbReference type="Proteomes" id="UP001454036"/>
    </source>
</evidence>
<comment type="caution">
    <text evidence="4">The sequence shown here is derived from an EMBL/GenBank/DDBJ whole genome shotgun (WGS) entry which is preliminary data.</text>
</comment>
<sequence>MPHKRYSAMQVCETFFTNNSHSVALSDFLLPEIPGLIYVKEQASDVYFNDSIQQDSKASSKSASRLTFRVNHDLCRSILPGLPDDVAKHCLALVPRSCVPFMGAVSRRWRSFIRSKEFMTVRRLAGVVEEWVYILVVNADGNGSHWEVQDCLGEQHHQLPPMPGPVKNGFNVVGLNGKLLVIGGNFIKNCTSTASADVYQYDSSLNRFDKRI</sequence>
<protein>
    <recommendedName>
        <fullName evidence="3">F-box domain-containing protein</fullName>
    </recommendedName>
</protein>
<dbReference type="InterPro" id="IPR001810">
    <property type="entry name" value="F-box_dom"/>
</dbReference>
<dbReference type="PANTHER" id="PTHR46344:SF1">
    <property type="entry name" value="OS02G0504900 PROTEIN"/>
    <property type="match status" value="1"/>
</dbReference>
<organism evidence="4 5">
    <name type="scientific">Lithospermum erythrorhizon</name>
    <name type="common">Purple gromwell</name>
    <name type="synonym">Lithospermum officinale var. erythrorhizon</name>
    <dbReference type="NCBI Taxonomy" id="34254"/>
    <lineage>
        <taxon>Eukaryota</taxon>
        <taxon>Viridiplantae</taxon>
        <taxon>Streptophyta</taxon>
        <taxon>Embryophyta</taxon>
        <taxon>Tracheophyta</taxon>
        <taxon>Spermatophyta</taxon>
        <taxon>Magnoliopsida</taxon>
        <taxon>eudicotyledons</taxon>
        <taxon>Gunneridae</taxon>
        <taxon>Pentapetalae</taxon>
        <taxon>asterids</taxon>
        <taxon>lamiids</taxon>
        <taxon>Boraginales</taxon>
        <taxon>Boraginaceae</taxon>
        <taxon>Boraginoideae</taxon>
        <taxon>Lithospermeae</taxon>
        <taxon>Lithospermum</taxon>
    </lineage>
</organism>
<evidence type="ECO:0000256" key="1">
    <source>
        <dbReference type="ARBA" id="ARBA00022441"/>
    </source>
</evidence>
<dbReference type="PANTHER" id="PTHR46344">
    <property type="entry name" value="OS02G0202900 PROTEIN"/>
    <property type="match status" value="1"/>
</dbReference>